<accession>A0ACB8ZFU3</accession>
<evidence type="ECO:0000313" key="2">
    <source>
        <dbReference type="Proteomes" id="UP001056120"/>
    </source>
</evidence>
<organism evidence="1 2">
    <name type="scientific">Smallanthus sonchifolius</name>
    <dbReference type="NCBI Taxonomy" id="185202"/>
    <lineage>
        <taxon>Eukaryota</taxon>
        <taxon>Viridiplantae</taxon>
        <taxon>Streptophyta</taxon>
        <taxon>Embryophyta</taxon>
        <taxon>Tracheophyta</taxon>
        <taxon>Spermatophyta</taxon>
        <taxon>Magnoliopsida</taxon>
        <taxon>eudicotyledons</taxon>
        <taxon>Gunneridae</taxon>
        <taxon>Pentapetalae</taxon>
        <taxon>asterids</taxon>
        <taxon>campanulids</taxon>
        <taxon>Asterales</taxon>
        <taxon>Asteraceae</taxon>
        <taxon>Asteroideae</taxon>
        <taxon>Heliantheae alliance</taxon>
        <taxon>Millerieae</taxon>
        <taxon>Smallanthus</taxon>
    </lineage>
</organism>
<gene>
    <name evidence="1" type="ORF">L1987_79205</name>
</gene>
<reference evidence="2" key="1">
    <citation type="journal article" date="2022" name="Mol. Ecol. Resour.">
        <title>The genomes of chicory, endive, great burdock and yacon provide insights into Asteraceae palaeo-polyploidization history and plant inulin production.</title>
        <authorList>
            <person name="Fan W."/>
            <person name="Wang S."/>
            <person name="Wang H."/>
            <person name="Wang A."/>
            <person name="Jiang F."/>
            <person name="Liu H."/>
            <person name="Zhao H."/>
            <person name="Xu D."/>
            <person name="Zhang Y."/>
        </authorList>
    </citation>
    <scope>NUCLEOTIDE SEQUENCE [LARGE SCALE GENOMIC DNA]</scope>
    <source>
        <strain evidence="2">cv. Yunnan</strain>
    </source>
</reference>
<reference evidence="1 2" key="2">
    <citation type="journal article" date="2022" name="Mol. Ecol. Resour.">
        <title>The genomes of chicory, endive, great burdock and yacon provide insights into Asteraceae paleo-polyploidization history and plant inulin production.</title>
        <authorList>
            <person name="Fan W."/>
            <person name="Wang S."/>
            <person name="Wang H."/>
            <person name="Wang A."/>
            <person name="Jiang F."/>
            <person name="Liu H."/>
            <person name="Zhao H."/>
            <person name="Xu D."/>
            <person name="Zhang Y."/>
        </authorList>
    </citation>
    <scope>NUCLEOTIDE SEQUENCE [LARGE SCALE GENOMIC DNA]</scope>
    <source>
        <strain evidence="2">cv. Yunnan</strain>
        <tissue evidence="1">Leaves</tissue>
    </source>
</reference>
<dbReference type="EMBL" id="CM042043">
    <property type="protein sequence ID" value="KAI3696195.1"/>
    <property type="molecule type" value="Genomic_DNA"/>
</dbReference>
<protein>
    <submittedName>
        <fullName evidence="1">Uncharacterized protein</fullName>
    </submittedName>
</protein>
<sequence>MQMRSNAILIILSFFTICCLKFLHATDPPLSLDYYKSSCPNAEAIVRKEMECAVYSDLRNAAFILRLHFHDCFVQGCDGSVLLDDTVSLQGEKKAPSNLNALKGFEIIDRIKNKLESECPNTVSCADALSYAARDATVLVGGPYWHVPAGRKDSKTASFSQVESNIPGANEGLLSIIAKFMYQSLSVTDMVALSGAHTIGMARCTNYRARIYGDYQTTSTTSPIAKSNLKTLKSTCPAAGGGDNNEAAMDYVTPNLFDNAYYHILLRGEGLLNSDQELYSNILGVQTRKLVKKYAEEPIVFFEQFSESMVKLGNITNPETYVDGEVRKNCRSDFSFIQAFTSKNAAAVFFAVVKNQSPSGHCSSRLSLQKTTPVYYRFSTTIMSNPKSKYDSPTIRPKVPMRNVTNTMESRVPDILNLLAFDAFFHRFRRRSVTRHRGGSSLSILGTTFISKSFVFLSFRIRPRRGIRGKMHTELPSGEDYISDLPQSIIETILTKLPLRDAVRTSILSNKWRYKWAALTQLEFDDKCVSCTHDRALAEVNLVNFVTRFLFLHDGPIHRFTLCTAYLQSSPDVDQWLLFLSRKDVKELVLELGEGEWFRAPSCLFACRKLVRLELVRCELDPPVAFKGFLNLKYLNLQQVLIAPDAVENLIACCPLLESLTLSYFDSLELTIRAPNLKYLILEGEFKDICLENTPLLVAISVAMYMTDDIAEHFGQSSSCNFDKFLGGVPSLERLIGHIYFTKYMSIGNTLGKTQITYHRLKVIELYQVSFEDMKEIMVVLRLILSAPILQELQISGSSNSSSATEAPDLDFWEKECPCDCTFKRLKIVKMTDMSGVPHEMGFIEFLLKNSPVLEIMSITPSVYVTEGRLNMLIELLRLKRASAEAEIIFVQDQV</sequence>
<proteinExistence type="predicted"/>
<comment type="caution">
    <text evidence="1">The sequence shown here is derived from an EMBL/GenBank/DDBJ whole genome shotgun (WGS) entry which is preliminary data.</text>
</comment>
<evidence type="ECO:0000313" key="1">
    <source>
        <dbReference type="EMBL" id="KAI3696195.1"/>
    </source>
</evidence>
<name>A0ACB8ZFU3_9ASTR</name>
<dbReference type="Proteomes" id="UP001056120">
    <property type="component" value="Linkage Group LG26"/>
</dbReference>
<keyword evidence="2" id="KW-1185">Reference proteome</keyword>